<gene>
    <name evidence="1" type="ORF">E2C01_086997</name>
</gene>
<dbReference type="AlphaFoldDB" id="A0A5B7J6Z8"/>
<dbReference type="EMBL" id="VSRR010089524">
    <property type="protein sequence ID" value="MPC91932.1"/>
    <property type="molecule type" value="Genomic_DNA"/>
</dbReference>
<sequence length="94" mass="9978">MNSDTAIICGAARTDLWRPLGVGVAYVPAITSLVLPAMMGRHKGAVVNVCSPTANLSLSRFHVYTTAKPRSSLLGNEPEMTPVWTALLLATLNV</sequence>
<dbReference type="InterPro" id="IPR002347">
    <property type="entry name" value="SDR_fam"/>
</dbReference>
<keyword evidence="2" id="KW-1185">Reference proteome</keyword>
<protein>
    <submittedName>
        <fullName evidence="1">Uncharacterized protein</fullName>
    </submittedName>
</protein>
<evidence type="ECO:0000313" key="2">
    <source>
        <dbReference type="Proteomes" id="UP000324222"/>
    </source>
</evidence>
<name>A0A5B7J6Z8_PORTR</name>
<dbReference type="OrthoDB" id="5545019at2759"/>
<dbReference type="Proteomes" id="UP000324222">
    <property type="component" value="Unassembled WGS sequence"/>
</dbReference>
<reference evidence="1 2" key="1">
    <citation type="submission" date="2019-05" db="EMBL/GenBank/DDBJ databases">
        <title>Another draft genome of Portunus trituberculatus and its Hox gene families provides insights of decapod evolution.</title>
        <authorList>
            <person name="Jeong J.-H."/>
            <person name="Song I."/>
            <person name="Kim S."/>
            <person name="Choi T."/>
            <person name="Kim D."/>
            <person name="Ryu S."/>
            <person name="Kim W."/>
        </authorList>
    </citation>
    <scope>NUCLEOTIDE SEQUENCE [LARGE SCALE GENOMIC DNA]</scope>
    <source>
        <tissue evidence="1">Muscle</tissue>
    </source>
</reference>
<dbReference type="Pfam" id="PF00106">
    <property type="entry name" value="adh_short"/>
    <property type="match status" value="1"/>
</dbReference>
<comment type="caution">
    <text evidence="1">The sequence shown here is derived from an EMBL/GenBank/DDBJ whole genome shotgun (WGS) entry which is preliminary data.</text>
</comment>
<proteinExistence type="predicted"/>
<evidence type="ECO:0000313" key="1">
    <source>
        <dbReference type="EMBL" id="MPC91932.1"/>
    </source>
</evidence>
<organism evidence="1 2">
    <name type="scientific">Portunus trituberculatus</name>
    <name type="common">Swimming crab</name>
    <name type="synonym">Neptunus trituberculatus</name>
    <dbReference type="NCBI Taxonomy" id="210409"/>
    <lineage>
        <taxon>Eukaryota</taxon>
        <taxon>Metazoa</taxon>
        <taxon>Ecdysozoa</taxon>
        <taxon>Arthropoda</taxon>
        <taxon>Crustacea</taxon>
        <taxon>Multicrustacea</taxon>
        <taxon>Malacostraca</taxon>
        <taxon>Eumalacostraca</taxon>
        <taxon>Eucarida</taxon>
        <taxon>Decapoda</taxon>
        <taxon>Pleocyemata</taxon>
        <taxon>Brachyura</taxon>
        <taxon>Eubrachyura</taxon>
        <taxon>Portunoidea</taxon>
        <taxon>Portunidae</taxon>
        <taxon>Portuninae</taxon>
        <taxon>Portunus</taxon>
    </lineage>
</organism>
<accession>A0A5B7J6Z8</accession>